<dbReference type="Proteomes" id="UP000230002">
    <property type="component" value="Unassembled WGS sequence"/>
</dbReference>
<accession>A0A2G8SJI8</accession>
<evidence type="ECO:0000259" key="2">
    <source>
        <dbReference type="PROSITE" id="PS50097"/>
    </source>
</evidence>
<sequence>MAEAHTPPAVASGPTRKAMPPFDREDADFIIRSRDNVDFYVFRAILMLASTVFEGMLPIPQPPPAESSSGRGDHKPVVSVSEENHIMDTFLRVVYPLTTPQTTSLFHVREVLEAGLKYDASAVVNEMRMALTKPRFLAKDPLQVFSIAYNCRFEDETRTAAAHAVAQGHLGHIDAHLSDLASVTAGAYYRLMQLHRNHMQTALQSTGKDDRLSMPTFDGIGSFCREAPLPSQSRGGTIPSVLAPFTDPRADVVIKSRDGRKFRVHRAIIDAASPTLLGALLTEDSPDPSISRKGGTPTTTVSYRMPENSAVVDALLRLCYPGPRPRFAPESEPPAHFLAVLAALQEYALLAPAADLVHAHWAAYASREPFRFFFHAIARGLGREAHVCAQLVACSASGPVDMHALYVPEMEGVGALAYHRLLAYITAYRGAALYSAHACTWGPELEPTPNPKAEPKDPTVYLGWGGCVEGAQCICANGALAKISSGTLPPALLEMLAGKLRCEPRGGVLLSDHALVAALAEAAHNAICAPESVDYQPPSFLQLLLAIAIGWWCWSLPLAVVVALGMGRIQVGCGCPKAKHIPWAEARLREIARRVDEAVSQVKLDLSGVL</sequence>
<dbReference type="InterPro" id="IPR000210">
    <property type="entry name" value="BTB/POZ_dom"/>
</dbReference>
<dbReference type="AlphaFoldDB" id="A0A2G8SJI8"/>
<proteinExistence type="predicted"/>
<comment type="caution">
    <text evidence="3">The sequence shown here is derived from an EMBL/GenBank/DDBJ whole genome shotgun (WGS) entry which is preliminary data.</text>
</comment>
<dbReference type="SMART" id="SM00225">
    <property type="entry name" value="BTB"/>
    <property type="match status" value="2"/>
</dbReference>
<feature type="domain" description="BTB" evidence="2">
    <location>
        <begin position="250"/>
        <end position="322"/>
    </location>
</feature>
<keyword evidence="1" id="KW-0812">Transmembrane</keyword>
<dbReference type="InterPro" id="IPR011333">
    <property type="entry name" value="SKP1/BTB/POZ_sf"/>
</dbReference>
<reference evidence="3 4" key="1">
    <citation type="journal article" date="2015" name="Sci. Rep.">
        <title>Chromosome-level genome map provides insights into diverse defense mechanisms in the medicinal fungus Ganoderma sinense.</title>
        <authorList>
            <person name="Zhu Y."/>
            <person name="Xu J."/>
            <person name="Sun C."/>
            <person name="Zhou S."/>
            <person name="Xu H."/>
            <person name="Nelson D.R."/>
            <person name="Qian J."/>
            <person name="Song J."/>
            <person name="Luo H."/>
            <person name="Xiang L."/>
            <person name="Li Y."/>
            <person name="Xu Z."/>
            <person name="Ji A."/>
            <person name="Wang L."/>
            <person name="Lu S."/>
            <person name="Hayward A."/>
            <person name="Sun W."/>
            <person name="Li X."/>
            <person name="Schwartz D.C."/>
            <person name="Wang Y."/>
            <person name="Chen S."/>
        </authorList>
    </citation>
    <scope>NUCLEOTIDE SEQUENCE [LARGE SCALE GENOMIC DNA]</scope>
    <source>
        <strain evidence="3 4">ZZ0214-1</strain>
    </source>
</reference>
<organism evidence="3 4">
    <name type="scientific">Ganoderma sinense ZZ0214-1</name>
    <dbReference type="NCBI Taxonomy" id="1077348"/>
    <lineage>
        <taxon>Eukaryota</taxon>
        <taxon>Fungi</taxon>
        <taxon>Dikarya</taxon>
        <taxon>Basidiomycota</taxon>
        <taxon>Agaricomycotina</taxon>
        <taxon>Agaricomycetes</taxon>
        <taxon>Polyporales</taxon>
        <taxon>Polyporaceae</taxon>
        <taxon>Ganoderma</taxon>
    </lineage>
</organism>
<dbReference type="OrthoDB" id="3357985at2759"/>
<dbReference type="Gene3D" id="3.30.710.10">
    <property type="entry name" value="Potassium Channel Kv1.1, Chain A"/>
    <property type="match status" value="2"/>
</dbReference>
<keyword evidence="1" id="KW-0472">Membrane</keyword>
<evidence type="ECO:0000313" key="4">
    <source>
        <dbReference type="Proteomes" id="UP000230002"/>
    </source>
</evidence>
<evidence type="ECO:0000256" key="1">
    <source>
        <dbReference type="SAM" id="Phobius"/>
    </source>
</evidence>
<protein>
    <recommendedName>
        <fullName evidence="2">BTB domain-containing protein</fullName>
    </recommendedName>
</protein>
<dbReference type="PROSITE" id="PS50097">
    <property type="entry name" value="BTB"/>
    <property type="match status" value="1"/>
</dbReference>
<feature type="transmembrane region" description="Helical" evidence="1">
    <location>
        <begin position="540"/>
        <end position="564"/>
    </location>
</feature>
<keyword evidence="1" id="KW-1133">Transmembrane helix</keyword>
<name>A0A2G8SJI8_9APHY</name>
<evidence type="ECO:0000313" key="3">
    <source>
        <dbReference type="EMBL" id="PIL33931.1"/>
    </source>
</evidence>
<gene>
    <name evidence="3" type="ORF">GSI_03638</name>
</gene>
<dbReference type="EMBL" id="AYKW01000006">
    <property type="protein sequence ID" value="PIL33931.1"/>
    <property type="molecule type" value="Genomic_DNA"/>
</dbReference>
<keyword evidence="4" id="KW-1185">Reference proteome</keyword>